<dbReference type="InterPro" id="IPR029044">
    <property type="entry name" value="Nucleotide-diphossugar_trans"/>
</dbReference>
<keyword evidence="3" id="KW-0328">Glycosyltransferase</keyword>
<evidence type="ECO:0000313" key="3">
    <source>
        <dbReference type="EMBL" id="MFC5653495.1"/>
    </source>
</evidence>
<sequence length="255" mass="29003">MGAHHPKVTIVIPFYNDPYIREAVESALSQTYQNVEIIVVDDGSTLHADKLDNYKQHIYYLGKSNGGTASALNYGFRYASGEYIAWLSSDDRFYPGKIKRQVEAMQQQGALISHTGFDIIDAGGKMTQLNVIPPRSESGDFYRALLSSNPINGCTVMMSKALFRKVGDFDESLPFTHDLDYWYRVLLSGVPFLRIAEPLSAYRRHTEMGSVRHKDAIGLEVKMTFAKYEKRWQAYTKQLGFLQEPARALSQKRKR</sequence>
<organism evidence="3 4">
    <name type="scientific">Paenibacillus solisilvae</name>
    <dbReference type="NCBI Taxonomy" id="2486751"/>
    <lineage>
        <taxon>Bacteria</taxon>
        <taxon>Bacillati</taxon>
        <taxon>Bacillota</taxon>
        <taxon>Bacilli</taxon>
        <taxon>Bacillales</taxon>
        <taxon>Paenibacillaceae</taxon>
        <taxon>Paenibacillus</taxon>
    </lineage>
</organism>
<dbReference type="PANTHER" id="PTHR22916">
    <property type="entry name" value="GLYCOSYLTRANSFERASE"/>
    <property type="match status" value="1"/>
</dbReference>
<evidence type="ECO:0000256" key="1">
    <source>
        <dbReference type="ARBA" id="ARBA00006739"/>
    </source>
</evidence>
<keyword evidence="4" id="KW-1185">Reference proteome</keyword>
<keyword evidence="3" id="KW-0808">Transferase</keyword>
<dbReference type="SUPFAM" id="SSF53448">
    <property type="entry name" value="Nucleotide-diphospho-sugar transferases"/>
    <property type="match status" value="1"/>
</dbReference>
<reference evidence="4" key="1">
    <citation type="journal article" date="2019" name="Int. J. Syst. Evol. Microbiol.">
        <title>The Global Catalogue of Microorganisms (GCM) 10K type strain sequencing project: providing services to taxonomists for standard genome sequencing and annotation.</title>
        <authorList>
            <consortium name="The Broad Institute Genomics Platform"/>
            <consortium name="The Broad Institute Genome Sequencing Center for Infectious Disease"/>
            <person name="Wu L."/>
            <person name="Ma J."/>
        </authorList>
    </citation>
    <scope>NUCLEOTIDE SEQUENCE [LARGE SCALE GENOMIC DNA]</scope>
    <source>
        <strain evidence="4">CGMCC 1.3240</strain>
    </source>
</reference>
<comment type="similarity">
    <text evidence="1">Belongs to the glycosyltransferase 2 family.</text>
</comment>
<comment type="caution">
    <text evidence="3">The sequence shown here is derived from an EMBL/GenBank/DDBJ whole genome shotgun (WGS) entry which is preliminary data.</text>
</comment>
<dbReference type="Proteomes" id="UP001596047">
    <property type="component" value="Unassembled WGS sequence"/>
</dbReference>
<name>A0ABW0W6L7_9BACL</name>
<evidence type="ECO:0000313" key="4">
    <source>
        <dbReference type="Proteomes" id="UP001596047"/>
    </source>
</evidence>
<dbReference type="EC" id="2.4.-.-" evidence="3"/>
<proteinExistence type="inferred from homology"/>
<dbReference type="InterPro" id="IPR001173">
    <property type="entry name" value="Glyco_trans_2-like"/>
</dbReference>
<protein>
    <submittedName>
        <fullName evidence="3">Glycosyltransferase</fullName>
        <ecNumber evidence="3">2.4.-.-</ecNumber>
    </submittedName>
</protein>
<dbReference type="Pfam" id="PF00535">
    <property type="entry name" value="Glycos_transf_2"/>
    <property type="match status" value="1"/>
</dbReference>
<dbReference type="EMBL" id="JBHSOW010000127">
    <property type="protein sequence ID" value="MFC5653495.1"/>
    <property type="molecule type" value="Genomic_DNA"/>
</dbReference>
<evidence type="ECO:0000259" key="2">
    <source>
        <dbReference type="Pfam" id="PF00535"/>
    </source>
</evidence>
<dbReference type="RefSeq" id="WP_379192149.1">
    <property type="nucleotide sequence ID" value="NZ_JBHSOW010000127.1"/>
</dbReference>
<dbReference type="GO" id="GO:0016757">
    <property type="term" value="F:glycosyltransferase activity"/>
    <property type="evidence" value="ECO:0007669"/>
    <property type="project" value="UniProtKB-KW"/>
</dbReference>
<accession>A0ABW0W6L7</accession>
<dbReference type="Gene3D" id="3.90.550.10">
    <property type="entry name" value="Spore Coat Polysaccharide Biosynthesis Protein SpsA, Chain A"/>
    <property type="match status" value="1"/>
</dbReference>
<gene>
    <name evidence="3" type="ORF">ACFPYJ_31130</name>
</gene>
<dbReference type="PANTHER" id="PTHR22916:SF65">
    <property type="entry name" value="SLR1065 PROTEIN"/>
    <property type="match status" value="1"/>
</dbReference>
<feature type="domain" description="Glycosyltransferase 2-like" evidence="2">
    <location>
        <begin position="9"/>
        <end position="161"/>
    </location>
</feature>